<dbReference type="AlphaFoldDB" id="A0A3B5KCB0"/>
<gene>
    <name evidence="7" type="primary">retreg2</name>
</gene>
<reference evidence="7 8" key="1">
    <citation type="journal article" date="2011" name="Genome Biol. Evol.">
        <title>Integration of the genetic map and genome assembly of fugu facilitates insights into distinct features of genome evolution in teleosts and mammals.</title>
        <authorList>
            <person name="Kai W."/>
            <person name="Kikuchi K."/>
            <person name="Tohari S."/>
            <person name="Chew A.K."/>
            <person name="Tay A."/>
            <person name="Fujiwara A."/>
            <person name="Hosoya S."/>
            <person name="Suetake H."/>
            <person name="Naruse K."/>
            <person name="Brenner S."/>
            <person name="Suzuki Y."/>
            <person name="Venkatesh B."/>
        </authorList>
    </citation>
    <scope>NUCLEOTIDE SEQUENCE [LARGE SCALE GENOMIC DNA]</scope>
</reference>
<feature type="region of interest" description="Disordered" evidence="5">
    <location>
        <begin position="483"/>
        <end position="530"/>
    </location>
</feature>
<dbReference type="InParanoid" id="A0A3B5KCB0"/>
<evidence type="ECO:0000259" key="6">
    <source>
        <dbReference type="Pfam" id="PF24456"/>
    </source>
</evidence>
<evidence type="ECO:0000313" key="7">
    <source>
        <dbReference type="Ensembl" id="ENSTRUP00000053656.1"/>
    </source>
</evidence>
<keyword evidence="3" id="KW-1133">Transmembrane helix</keyword>
<dbReference type="GO" id="GO:0016020">
    <property type="term" value="C:membrane"/>
    <property type="evidence" value="ECO:0007669"/>
    <property type="project" value="UniProtKB-SubCell"/>
</dbReference>
<dbReference type="KEGG" id="tru:101064762"/>
<dbReference type="InterPro" id="IPR052114">
    <property type="entry name" value="ER_autophagy_membrane_reg"/>
</dbReference>
<dbReference type="InterPro" id="IPR057282">
    <property type="entry name" value="RETREG1-3-like_RHD"/>
</dbReference>
<proteinExistence type="predicted"/>
<reference evidence="7" key="3">
    <citation type="submission" date="2025-09" db="UniProtKB">
        <authorList>
            <consortium name="Ensembl"/>
        </authorList>
    </citation>
    <scope>IDENTIFICATION</scope>
</reference>
<dbReference type="GO" id="GO:0005783">
    <property type="term" value="C:endoplasmic reticulum"/>
    <property type="evidence" value="ECO:0007669"/>
    <property type="project" value="UniProtKB-ARBA"/>
</dbReference>
<organism evidence="7 8">
    <name type="scientific">Takifugu rubripes</name>
    <name type="common">Japanese pufferfish</name>
    <name type="synonym">Fugu rubripes</name>
    <dbReference type="NCBI Taxonomy" id="31033"/>
    <lineage>
        <taxon>Eukaryota</taxon>
        <taxon>Metazoa</taxon>
        <taxon>Chordata</taxon>
        <taxon>Craniata</taxon>
        <taxon>Vertebrata</taxon>
        <taxon>Euteleostomi</taxon>
        <taxon>Actinopterygii</taxon>
        <taxon>Neopterygii</taxon>
        <taxon>Teleostei</taxon>
        <taxon>Neoteleostei</taxon>
        <taxon>Acanthomorphata</taxon>
        <taxon>Eupercaria</taxon>
        <taxon>Tetraodontiformes</taxon>
        <taxon>Tetradontoidea</taxon>
        <taxon>Tetraodontidae</taxon>
        <taxon>Takifugu</taxon>
    </lineage>
</organism>
<dbReference type="Pfam" id="PF24456">
    <property type="entry name" value="RHD_RETREG1-3"/>
    <property type="match status" value="1"/>
</dbReference>
<evidence type="ECO:0000256" key="1">
    <source>
        <dbReference type="ARBA" id="ARBA00004141"/>
    </source>
</evidence>
<evidence type="ECO:0000313" key="8">
    <source>
        <dbReference type="Proteomes" id="UP000005226"/>
    </source>
</evidence>
<keyword evidence="2" id="KW-0812">Transmembrane</keyword>
<keyword evidence="8" id="KW-1185">Reference proteome</keyword>
<evidence type="ECO:0000256" key="4">
    <source>
        <dbReference type="ARBA" id="ARBA00023136"/>
    </source>
</evidence>
<dbReference type="GeneID" id="101064762"/>
<accession>A0A3B5KCB0</accession>
<comment type="subcellular location">
    <subcellularLocation>
        <location evidence="1">Membrane</location>
        <topology evidence="1">Multi-pass membrane protein</topology>
    </subcellularLocation>
</comment>
<keyword evidence="4" id="KW-0472">Membrane</keyword>
<evidence type="ECO:0000256" key="2">
    <source>
        <dbReference type="ARBA" id="ARBA00022692"/>
    </source>
</evidence>
<feature type="compositionally biased region" description="Polar residues" evidence="5">
    <location>
        <begin position="488"/>
        <end position="503"/>
    </location>
</feature>
<dbReference type="OMA" id="CVEYHRV"/>
<dbReference type="OrthoDB" id="10029527at2759"/>
<sequence length="574" mass="63480">MASGEEARRRPSVTSSSVGLEALFPAGTSEQPCADVNPELVRLRERLQVWLSQYEPLLLLGQRLLVWERPLYSISVALTLHTLFWLMSSTSLRPLFLLSVSLLGLMLLERWKPNLPIITVRPTEPHLLQSETMSMEQRLLSIPELSHHLAESYLTCCLYLQEMLQYKRQNQGKFCAMMCSGCFVLAAVGHYVPGIMISYIIVLSVLLWPLVVYHELIQRMYTGLEPILMKLDYSMKGDTAHRKHDKWKVKRESEEGDEPRAETESESEEELSCFAPTVDVKTTALAMAITDSELSDEEASILESGGFSVSRATTPQLTDLSEDLDQQSLHSEPEESYLRDLPEFPSVEDFPSIDPNLLHFPLRSSSQGIGPQAGAQSAEEPLSPASLLIQHLASPLHFVNTHFNGHRRPASSEEGAVPVGAGLLEEKEKQSVMVQGAQRSLEALSEEIVSTAISTVVQNTLSALLRSSEASEDTLAEFLPTGIPPSPLETSTQPTEPVASTSAGELEDNEDLNETREKECGAGEVMPDDTLVATEEEDFELLDQSELEMVDEALDLSSVREGVEGAPHTSQHQS</sequence>
<reference evidence="7" key="2">
    <citation type="submission" date="2025-08" db="UniProtKB">
        <authorList>
            <consortium name="Ensembl"/>
        </authorList>
    </citation>
    <scope>IDENTIFICATION</scope>
</reference>
<dbReference type="PANTHER" id="PTHR20952">
    <property type="entry name" value="ADP-RIBOSYLATION-LIKE FACTOR 6-INTERACTING PROTEIN"/>
    <property type="match status" value="1"/>
</dbReference>
<protein>
    <submittedName>
        <fullName evidence="7">Reticulophagy regulator family member 2</fullName>
    </submittedName>
</protein>
<dbReference type="RefSeq" id="XP_011604397.1">
    <property type="nucleotide sequence ID" value="XM_011606095.2"/>
</dbReference>
<name>A0A3B5KCB0_TAKRU</name>
<dbReference type="Ensembl" id="ENSTRUT00000055498.2">
    <property type="protein sequence ID" value="ENSTRUP00000053656.1"/>
    <property type="gene ID" value="ENSTRUG00000020062.2"/>
</dbReference>
<evidence type="ECO:0000256" key="3">
    <source>
        <dbReference type="ARBA" id="ARBA00022989"/>
    </source>
</evidence>
<feature type="compositionally biased region" description="Basic and acidic residues" evidence="5">
    <location>
        <begin position="250"/>
        <end position="263"/>
    </location>
</feature>
<feature type="region of interest" description="Disordered" evidence="5">
    <location>
        <begin position="244"/>
        <end position="269"/>
    </location>
</feature>
<dbReference type="GeneTree" id="ENSGT00940000164110"/>
<dbReference type="CTD" id="79137"/>
<feature type="domain" description="RETREG1-3/ARL6IP-like N-terminal reticulon-homology" evidence="6">
    <location>
        <begin position="53"/>
        <end position="235"/>
    </location>
</feature>
<evidence type="ECO:0000256" key="5">
    <source>
        <dbReference type="SAM" id="MobiDB-lite"/>
    </source>
</evidence>
<dbReference type="Proteomes" id="UP000005226">
    <property type="component" value="Chromosome 8"/>
</dbReference>
<dbReference type="STRING" id="31033.ENSTRUP00000053656"/>
<dbReference type="PANTHER" id="PTHR20952:SF4">
    <property type="entry name" value="RETICULOPHAGY REGULATOR 2"/>
    <property type="match status" value="1"/>
</dbReference>